<dbReference type="SUPFAM" id="SSF48403">
    <property type="entry name" value="Ankyrin repeat"/>
    <property type="match status" value="1"/>
</dbReference>
<protein>
    <submittedName>
        <fullName evidence="1">Cardiac ankyrin repeat protein</fullName>
    </submittedName>
</protein>
<organism evidence="1 2">
    <name type="scientific">Tritrichomonas foetus</name>
    <dbReference type="NCBI Taxonomy" id="1144522"/>
    <lineage>
        <taxon>Eukaryota</taxon>
        <taxon>Metamonada</taxon>
        <taxon>Parabasalia</taxon>
        <taxon>Tritrichomonadida</taxon>
        <taxon>Tritrichomonadidae</taxon>
        <taxon>Tritrichomonas</taxon>
    </lineage>
</organism>
<dbReference type="InterPro" id="IPR036770">
    <property type="entry name" value="Ankyrin_rpt-contain_sf"/>
</dbReference>
<dbReference type="Gene3D" id="1.25.40.20">
    <property type="entry name" value="Ankyrin repeat-containing domain"/>
    <property type="match status" value="1"/>
</dbReference>
<dbReference type="Proteomes" id="UP000179807">
    <property type="component" value="Unassembled WGS sequence"/>
</dbReference>
<dbReference type="GeneID" id="94824890"/>
<dbReference type="EMBL" id="MLAK01000815">
    <property type="protein sequence ID" value="OHT03864.1"/>
    <property type="molecule type" value="Genomic_DNA"/>
</dbReference>
<accession>A0A1J4JZE6</accession>
<proteinExistence type="predicted"/>
<name>A0A1J4JZE6_9EUKA</name>
<comment type="caution">
    <text evidence="1">The sequence shown here is derived from an EMBL/GenBank/DDBJ whole genome shotgun (WGS) entry which is preliminary data.</text>
</comment>
<dbReference type="Pfam" id="PF12796">
    <property type="entry name" value="Ank_2"/>
    <property type="match status" value="1"/>
</dbReference>
<evidence type="ECO:0000313" key="1">
    <source>
        <dbReference type="EMBL" id="OHT03864.1"/>
    </source>
</evidence>
<reference evidence="1" key="1">
    <citation type="submission" date="2016-10" db="EMBL/GenBank/DDBJ databases">
        <authorList>
            <person name="Benchimol M."/>
            <person name="Almeida L.G."/>
            <person name="Vasconcelos A.T."/>
            <person name="Perreira-Neves A."/>
            <person name="Rosa I.A."/>
            <person name="Tasca T."/>
            <person name="Bogo M.R."/>
            <person name="de Souza W."/>
        </authorList>
    </citation>
    <scope>NUCLEOTIDE SEQUENCE [LARGE SCALE GENOMIC DNA]</scope>
    <source>
        <strain evidence="1">K</strain>
    </source>
</reference>
<sequence length="103" mass="11786">MAVNSKDLNLIKYIMNCQNNIFIDINQCDNEQCTPLLKSILNESFEITEFFLSLEGIDINKADQYGVNPVIAVIKKNVVNLFYSILTNNAFNNEYRDLEGVVM</sequence>
<gene>
    <name evidence="1" type="ORF">TRFO_01593</name>
</gene>
<dbReference type="InterPro" id="IPR002110">
    <property type="entry name" value="Ankyrin_rpt"/>
</dbReference>
<keyword evidence="2" id="KW-1185">Reference proteome</keyword>
<dbReference type="RefSeq" id="XP_068357000.1">
    <property type="nucleotide sequence ID" value="XM_068490186.1"/>
</dbReference>
<dbReference type="VEuPathDB" id="TrichDB:TRFO_01593"/>
<dbReference type="AlphaFoldDB" id="A0A1J4JZE6"/>
<dbReference type="OrthoDB" id="194358at2759"/>
<evidence type="ECO:0000313" key="2">
    <source>
        <dbReference type="Proteomes" id="UP000179807"/>
    </source>
</evidence>